<dbReference type="SUPFAM" id="SSF51306">
    <property type="entry name" value="LexA/Signal peptidase"/>
    <property type="match status" value="1"/>
</dbReference>
<evidence type="ECO:0000256" key="2">
    <source>
        <dbReference type="ARBA" id="ARBA00009370"/>
    </source>
</evidence>
<dbReference type="GO" id="GO:0009003">
    <property type="term" value="F:signal peptidase activity"/>
    <property type="evidence" value="ECO:0007669"/>
    <property type="project" value="UniProtKB-EC"/>
</dbReference>
<gene>
    <name evidence="6" type="ORF">H4W34_000511</name>
</gene>
<dbReference type="InterPro" id="IPR019756">
    <property type="entry name" value="Pept_S26A_signal_pept_1_Ser-AS"/>
</dbReference>
<dbReference type="InterPro" id="IPR019533">
    <property type="entry name" value="Peptidase_S26"/>
</dbReference>
<dbReference type="CDD" id="cd06462">
    <property type="entry name" value="Peptidase_S24_S26"/>
    <property type="match status" value="1"/>
</dbReference>
<dbReference type="RefSeq" id="WP_225960984.1">
    <property type="nucleotide sequence ID" value="NZ_JADBDZ010000001.1"/>
</dbReference>
<dbReference type="InterPro" id="IPR036286">
    <property type="entry name" value="LexA/Signal_pep-like_sf"/>
</dbReference>
<evidence type="ECO:0000256" key="4">
    <source>
        <dbReference type="ARBA" id="ARBA00022801"/>
    </source>
</evidence>
<keyword evidence="3" id="KW-0645">Protease</keyword>
<organism evidence="6 7">
    <name type="scientific">Actinomadura algeriensis</name>
    <dbReference type="NCBI Taxonomy" id="1679523"/>
    <lineage>
        <taxon>Bacteria</taxon>
        <taxon>Bacillati</taxon>
        <taxon>Actinomycetota</taxon>
        <taxon>Actinomycetes</taxon>
        <taxon>Streptosporangiales</taxon>
        <taxon>Thermomonosporaceae</taxon>
        <taxon>Actinomadura</taxon>
    </lineage>
</organism>
<evidence type="ECO:0000313" key="6">
    <source>
        <dbReference type="EMBL" id="MBE1530678.1"/>
    </source>
</evidence>
<evidence type="ECO:0000259" key="5">
    <source>
        <dbReference type="Pfam" id="PF10502"/>
    </source>
</evidence>
<sequence>MIGMSISRGRRAAGLAAGALGTVAAAVAAVGWARGNLVVVTVAGTSMLPTFGDGDRVLVRRRPLRAVRRGDVVVLEPPLGGPYAPGPAGLDGRIWNVKRAAALPGDPLPPGVPGADGTVPPGELAVLGDNPDSVDSRMRGLYSGDRLLGVVVRRLNVARSPAKPPVPWQQAPRSDER</sequence>
<evidence type="ECO:0000256" key="3">
    <source>
        <dbReference type="ARBA" id="ARBA00022670"/>
    </source>
</evidence>
<comment type="caution">
    <text evidence="6">The sequence shown here is derived from an EMBL/GenBank/DDBJ whole genome shotgun (WGS) entry which is preliminary data.</text>
</comment>
<name>A0ABR9JJE5_9ACTN</name>
<dbReference type="PANTHER" id="PTHR43390">
    <property type="entry name" value="SIGNAL PEPTIDASE I"/>
    <property type="match status" value="1"/>
</dbReference>
<proteinExistence type="inferred from homology"/>
<keyword evidence="7" id="KW-1185">Reference proteome</keyword>
<feature type="domain" description="Peptidase S26" evidence="5">
    <location>
        <begin position="25"/>
        <end position="106"/>
    </location>
</feature>
<evidence type="ECO:0000313" key="7">
    <source>
        <dbReference type="Proteomes" id="UP000627838"/>
    </source>
</evidence>
<keyword evidence="4 6" id="KW-0378">Hydrolase</keyword>
<protein>
    <submittedName>
        <fullName evidence="6">Signal peptidase I</fullName>
        <ecNumber evidence="6">3.4.21.89</ecNumber>
    </submittedName>
</protein>
<dbReference type="Proteomes" id="UP000627838">
    <property type="component" value="Unassembled WGS sequence"/>
</dbReference>
<dbReference type="PANTHER" id="PTHR43390:SF1">
    <property type="entry name" value="CHLOROPLAST PROCESSING PEPTIDASE"/>
    <property type="match status" value="1"/>
</dbReference>
<dbReference type="Pfam" id="PF10502">
    <property type="entry name" value="Peptidase_S26"/>
    <property type="match status" value="1"/>
</dbReference>
<comment type="similarity">
    <text evidence="2">Belongs to the peptidase S26 family.</text>
</comment>
<dbReference type="PROSITE" id="PS00501">
    <property type="entry name" value="SPASE_I_1"/>
    <property type="match status" value="1"/>
</dbReference>
<dbReference type="EC" id="3.4.21.89" evidence="6"/>
<evidence type="ECO:0000256" key="1">
    <source>
        <dbReference type="ARBA" id="ARBA00004401"/>
    </source>
</evidence>
<dbReference type="Gene3D" id="2.10.109.10">
    <property type="entry name" value="Umud Fragment, subunit A"/>
    <property type="match status" value="1"/>
</dbReference>
<comment type="subcellular location">
    <subcellularLocation>
        <location evidence="1">Cell membrane</location>
        <topology evidence="1">Single-pass type II membrane protein</topology>
    </subcellularLocation>
</comment>
<dbReference type="EMBL" id="JADBDZ010000001">
    <property type="protein sequence ID" value="MBE1530678.1"/>
    <property type="molecule type" value="Genomic_DNA"/>
</dbReference>
<dbReference type="InterPro" id="IPR000223">
    <property type="entry name" value="Pept_S26A_signal_pept_1"/>
</dbReference>
<reference evidence="6 7" key="1">
    <citation type="submission" date="2020-10" db="EMBL/GenBank/DDBJ databases">
        <title>Sequencing the genomes of 1000 actinobacteria strains.</title>
        <authorList>
            <person name="Klenk H.-P."/>
        </authorList>
    </citation>
    <scope>NUCLEOTIDE SEQUENCE [LARGE SCALE GENOMIC DNA]</scope>
    <source>
        <strain evidence="6 7">DSM 46744</strain>
    </source>
</reference>
<accession>A0ABR9JJE5</accession>